<organism evidence="1 2">
    <name type="scientific">Pseudomonas corrugata</name>
    <dbReference type="NCBI Taxonomy" id="47879"/>
    <lineage>
        <taxon>Bacteria</taxon>
        <taxon>Pseudomonadati</taxon>
        <taxon>Pseudomonadota</taxon>
        <taxon>Gammaproteobacteria</taxon>
        <taxon>Pseudomonadales</taxon>
        <taxon>Pseudomonadaceae</taxon>
        <taxon>Pseudomonas</taxon>
    </lineage>
</organism>
<gene>
    <name evidence="1" type="ORF">HNO91_24685</name>
</gene>
<evidence type="ECO:0000313" key="2">
    <source>
        <dbReference type="Proteomes" id="UP000536720"/>
    </source>
</evidence>
<dbReference type="RefSeq" id="WP_175363916.1">
    <property type="nucleotide sequence ID" value="NZ_JABFMR010000034.1"/>
</dbReference>
<evidence type="ECO:0000313" key="1">
    <source>
        <dbReference type="EMBL" id="NUT89632.1"/>
    </source>
</evidence>
<accession>A0A7Y5ZAJ2</accession>
<dbReference type="EMBL" id="JABFMR010000034">
    <property type="protein sequence ID" value="NUT89632.1"/>
    <property type="molecule type" value="Genomic_DNA"/>
</dbReference>
<name>A0A7Y5ZAJ2_9PSED</name>
<sequence>MQIDNLKRFLEAGTTFSMGDAITPHTANDFWQWAFSNMNVPVLRGVLIEYLVAKKLIAHCDDIVGDTVRALTTYTPRKGDLTRSIEKHYQVQPHGDVFDLQLTWGVTLEIKSTASPDNWRLNKTCRWNIIQDRNLKEAVFPSQFYILAQMGPAASLNDSALDLGAIVFHVRTGEELDALAVGQQSLGFSKFVGAENKRRSCSYDELPAVLLDLQTQRLLRIQKKLRPDWKLVPLERGDDDFLPLAVEQAGQVEAWWYWQAEVQGKWTAVPIAPIPWPWLPDETPDWRDWEAAGFAFVPEVAASVDEPEDAPIVVS</sequence>
<dbReference type="Proteomes" id="UP000536720">
    <property type="component" value="Unassembled WGS sequence"/>
</dbReference>
<protein>
    <submittedName>
        <fullName evidence="1">Uncharacterized protein</fullName>
    </submittedName>
</protein>
<proteinExistence type="predicted"/>
<reference evidence="1 2" key="1">
    <citation type="journal article" date="2020" name="Front. Plant Sci.">
        <title>Isolation of Rhizosphere Bacteria That Improve Quality and Water Stress Tolerance in Greenhouse Ornamentals.</title>
        <authorList>
            <person name="Nordstedt N.P."/>
            <person name="Jones M.L."/>
        </authorList>
    </citation>
    <scope>NUCLEOTIDE SEQUENCE [LARGE SCALE GENOMIC DNA]</scope>
    <source>
        <strain evidence="1 2">C7D2</strain>
    </source>
</reference>
<comment type="caution">
    <text evidence="1">The sequence shown here is derived from an EMBL/GenBank/DDBJ whole genome shotgun (WGS) entry which is preliminary data.</text>
</comment>
<dbReference type="AlphaFoldDB" id="A0A7Y5ZAJ2"/>